<keyword evidence="3" id="KW-1185">Reference proteome</keyword>
<feature type="compositionally biased region" description="Pro residues" evidence="1">
    <location>
        <begin position="26"/>
        <end position="44"/>
    </location>
</feature>
<protein>
    <submittedName>
        <fullName evidence="2">Uncharacterized protein</fullName>
    </submittedName>
</protein>
<evidence type="ECO:0000313" key="3">
    <source>
        <dbReference type="Proteomes" id="UP001172684"/>
    </source>
</evidence>
<dbReference type="EMBL" id="JAPDRL010000033">
    <property type="protein sequence ID" value="KAJ9664988.1"/>
    <property type="molecule type" value="Genomic_DNA"/>
</dbReference>
<evidence type="ECO:0000256" key="1">
    <source>
        <dbReference type="SAM" id="MobiDB-lite"/>
    </source>
</evidence>
<accession>A0ABQ9NWK1</accession>
<dbReference type="Proteomes" id="UP001172684">
    <property type="component" value="Unassembled WGS sequence"/>
</dbReference>
<gene>
    <name evidence="2" type="ORF">H2201_004852</name>
</gene>
<sequence length="234" mass="25857">MSMERVTKKLEEVLVKEGGRVSLRPPQQPLNQPPYHSPYPPLPQPATSTPTRVAEGGRVPPQPSRQPPNQPPYQSPYPPVPQPAASTPTLIPLSDYDRRISIYLCSNRHLPRRLHAAARTYGISADHILHPHSSPADQPDASCMLIYMPYALSNDDAVVGLITGRVGDPVFSTPCAISDRELLEGEDIGWHPMPEEAPAHAHEWWYRRVARGLPDRFDSGNGEATPRAGSPVRQ</sequence>
<name>A0ABQ9NWK1_9PEZI</name>
<feature type="compositionally biased region" description="Pro residues" evidence="1">
    <location>
        <begin position="60"/>
        <end position="82"/>
    </location>
</feature>
<evidence type="ECO:0000313" key="2">
    <source>
        <dbReference type="EMBL" id="KAJ9664988.1"/>
    </source>
</evidence>
<reference evidence="2" key="1">
    <citation type="submission" date="2022-10" db="EMBL/GenBank/DDBJ databases">
        <title>Culturing micro-colonial fungi from biological soil crusts in the Mojave desert and describing Neophaeococcomyces mojavensis, and introducing the new genera and species Taxawa tesnikishii.</title>
        <authorList>
            <person name="Kurbessoian T."/>
            <person name="Stajich J.E."/>
        </authorList>
    </citation>
    <scope>NUCLEOTIDE SEQUENCE</scope>
    <source>
        <strain evidence="2">TK_1</strain>
    </source>
</reference>
<organism evidence="2 3">
    <name type="scientific">Coniosporium apollinis</name>
    <dbReference type="NCBI Taxonomy" id="61459"/>
    <lineage>
        <taxon>Eukaryota</taxon>
        <taxon>Fungi</taxon>
        <taxon>Dikarya</taxon>
        <taxon>Ascomycota</taxon>
        <taxon>Pezizomycotina</taxon>
        <taxon>Dothideomycetes</taxon>
        <taxon>Dothideomycetes incertae sedis</taxon>
        <taxon>Coniosporium</taxon>
    </lineage>
</organism>
<comment type="caution">
    <text evidence="2">The sequence shown here is derived from an EMBL/GenBank/DDBJ whole genome shotgun (WGS) entry which is preliminary data.</text>
</comment>
<feature type="region of interest" description="Disordered" evidence="1">
    <location>
        <begin position="17"/>
        <end position="89"/>
    </location>
</feature>
<proteinExistence type="predicted"/>